<reference evidence="2 3" key="1">
    <citation type="submission" date="2022-07" db="EMBL/GenBank/DDBJ databases">
        <title>Methylomonas rivi sp. nov., Methylomonas rosea sp. nov., Methylomonas aureus sp. nov. and Methylomonas subterranea sp. nov., four novel methanotrophs isolated from a freshwater creek and the deep terrestrial subsurface.</title>
        <authorList>
            <person name="Abin C."/>
            <person name="Sankaranarayanan K."/>
            <person name="Garner C."/>
            <person name="Sindelar R."/>
            <person name="Kotary K."/>
            <person name="Garner R."/>
            <person name="Barclay S."/>
            <person name="Lawson P."/>
            <person name="Krumholz L."/>
        </authorList>
    </citation>
    <scope>NUCLEOTIDE SEQUENCE [LARGE SCALE GENOMIC DNA]</scope>
    <source>
        <strain evidence="2 3">SURF-1</strain>
    </source>
</reference>
<keyword evidence="1" id="KW-0732">Signal</keyword>
<evidence type="ECO:0000313" key="2">
    <source>
        <dbReference type="EMBL" id="MCQ8183360.1"/>
    </source>
</evidence>
<name>A0ABT1UMA6_9GAMM</name>
<keyword evidence="3" id="KW-1185">Reference proteome</keyword>
<dbReference type="RefSeq" id="WP_256612575.1">
    <property type="nucleotide sequence ID" value="NZ_JANIBM010000045.1"/>
</dbReference>
<sequence>MRIAYLFLAVFVLTAAARADGLPLRDGRYPGEVLVFDLTAAQKKVINLYRTCQLENFGTMNIYSPYVFRLTPSQSQALKEKKGFSPKYFQIYETVRGFNDAGRHWNLALRFSRDQIEIPLDLVVTNKEARVEHNEQGWKRHSPCFPKLGKQ</sequence>
<proteinExistence type="predicted"/>
<evidence type="ECO:0000313" key="3">
    <source>
        <dbReference type="Proteomes" id="UP001524569"/>
    </source>
</evidence>
<feature type="signal peptide" evidence="1">
    <location>
        <begin position="1"/>
        <end position="19"/>
    </location>
</feature>
<organism evidence="2 3">
    <name type="scientific">Methylomonas aurea</name>
    <dbReference type="NCBI Taxonomy" id="2952224"/>
    <lineage>
        <taxon>Bacteria</taxon>
        <taxon>Pseudomonadati</taxon>
        <taxon>Pseudomonadota</taxon>
        <taxon>Gammaproteobacteria</taxon>
        <taxon>Methylococcales</taxon>
        <taxon>Methylococcaceae</taxon>
        <taxon>Methylomonas</taxon>
    </lineage>
</organism>
<accession>A0ABT1UMA6</accession>
<dbReference type="EMBL" id="JANIBM010000045">
    <property type="protein sequence ID" value="MCQ8183360.1"/>
    <property type="molecule type" value="Genomic_DNA"/>
</dbReference>
<dbReference type="Proteomes" id="UP001524569">
    <property type="component" value="Unassembled WGS sequence"/>
</dbReference>
<gene>
    <name evidence="2" type="ORF">NP603_19770</name>
</gene>
<evidence type="ECO:0000256" key="1">
    <source>
        <dbReference type="SAM" id="SignalP"/>
    </source>
</evidence>
<feature type="chain" id="PRO_5046979128" evidence="1">
    <location>
        <begin position="20"/>
        <end position="151"/>
    </location>
</feature>
<protein>
    <submittedName>
        <fullName evidence="2">Uncharacterized protein</fullName>
    </submittedName>
</protein>
<comment type="caution">
    <text evidence="2">The sequence shown here is derived from an EMBL/GenBank/DDBJ whole genome shotgun (WGS) entry which is preliminary data.</text>
</comment>